<evidence type="ECO:0000259" key="3">
    <source>
        <dbReference type="PROSITE" id="PS50866"/>
    </source>
</evidence>
<dbReference type="CDD" id="cd00170">
    <property type="entry name" value="SEC14"/>
    <property type="match status" value="1"/>
</dbReference>
<dbReference type="SUPFAM" id="SSF52087">
    <property type="entry name" value="CRAL/TRIO domain"/>
    <property type="match status" value="1"/>
</dbReference>
<dbReference type="EMBL" id="HACG01017447">
    <property type="protein sequence ID" value="CEK64312.1"/>
    <property type="molecule type" value="Transcribed_RNA"/>
</dbReference>
<dbReference type="Gene3D" id="3.40.525.10">
    <property type="entry name" value="CRAL-TRIO lipid binding domain"/>
    <property type="match status" value="1"/>
</dbReference>
<dbReference type="SMART" id="SM01100">
    <property type="entry name" value="CRAL_TRIO_N"/>
    <property type="match status" value="1"/>
</dbReference>
<dbReference type="AlphaFoldDB" id="A0A0B6Z7E2"/>
<dbReference type="PROSITE" id="PS50866">
    <property type="entry name" value="GOLD"/>
    <property type="match status" value="1"/>
</dbReference>
<evidence type="ECO:0000313" key="4">
    <source>
        <dbReference type="EMBL" id="CEK64312.1"/>
    </source>
</evidence>
<reference evidence="4" key="1">
    <citation type="submission" date="2014-12" db="EMBL/GenBank/DDBJ databases">
        <title>Insight into the proteome of Arion vulgaris.</title>
        <authorList>
            <person name="Aradska J."/>
            <person name="Bulat T."/>
            <person name="Smidak R."/>
            <person name="Sarate P."/>
            <person name="Gangsoo J."/>
            <person name="Sialana F."/>
            <person name="Bilban M."/>
            <person name="Lubec G."/>
        </authorList>
    </citation>
    <scope>NUCLEOTIDE SEQUENCE</scope>
    <source>
        <tissue evidence="4">Skin</tissue>
    </source>
</reference>
<dbReference type="PROSITE" id="PS50191">
    <property type="entry name" value="CRAL_TRIO"/>
    <property type="match status" value="1"/>
</dbReference>
<dbReference type="PANTHER" id="PTHR23324:SF83">
    <property type="entry name" value="SEC14-LIKE PROTEIN 2"/>
    <property type="match status" value="1"/>
</dbReference>
<evidence type="ECO:0000256" key="1">
    <source>
        <dbReference type="SAM" id="MobiDB-lite"/>
    </source>
</evidence>
<accession>A0A0B6Z7E2</accession>
<dbReference type="InterPro" id="IPR036598">
    <property type="entry name" value="GOLD_dom_sf"/>
</dbReference>
<dbReference type="InterPro" id="IPR009038">
    <property type="entry name" value="GOLD_dom"/>
</dbReference>
<feature type="domain" description="CRAL-TRIO" evidence="2">
    <location>
        <begin position="75"/>
        <end position="248"/>
    </location>
</feature>
<protein>
    <recommendedName>
        <fullName evidence="5">CRAL-TRIO domain-containing protein</fullName>
    </recommendedName>
</protein>
<dbReference type="Pfam" id="PF00650">
    <property type="entry name" value="CRAL_TRIO"/>
    <property type="match status" value="1"/>
</dbReference>
<dbReference type="InterPro" id="IPR036865">
    <property type="entry name" value="CRAL-TRIO_dom_sf"/>
</dbReference>
<feature type="region of interest" description="Disordered" evidence="1">
    <location>
        <begin position="391"/>
        <end position="410"/>
    </location>
</feature>
<dbReference type="InterPro" id="IPR051064">
    <property type="entry name" value="SEC14/CRAL-TRIO_domain"/>
</dbReference>
<dbReference type="PRINTS" id="PR00180">
    <property type="entry name" value="CRETINALDHBP"/>
</dbReference>
<dbReference type="Pfam" id="PF13897">
    <property type="entry name" value="GOLD_2"/>
    <property type="match status" value="1"/>
</dbReference>
<organism evidence="4">
    <name type="scientific">Arion vulgaris</name>
    <dbReference type="NCBI Taxonomy" id="1028688"/>
    <lineage>
        <taxon>Eukaryota</taxon>
        <taxon>Metazoa</taxon>
        <taxon>Spiralia</taxon>
        <taxon>Lophotrochozoa</taxon>
        <taxon>Mollusca</taxon>
        <taxon>Gastropoda</taxon>
        <taxon>Heterobranchia</taxon>
        <taxon>Euthyneura</taxon>
        <taxon>Panpulmonata</taxon>
        <taxon>Eupulmonata</taxon>
        <taxon>Stylommatophora</taxon>
        <taxon>Helicina</taxon>
        <taxon>Arionoidea</taxon>
        <taxon>Arionidae</taxon>
        <taxon>Arion</taxon>
    </lineage>
</organism>
<dbReference type="SUPFAM" id="SSF46938">
    <property type="entry name" value="CRAL/TRIO N-terminal domain"/>
    <property type="match status" value="1"/>
</dbReference>
<dbReference type="InterPro" id="IPR011074">
    <property type="entry name" value="CRAL/TRIO_N_dom"/>
</dbReference>
<dbReference type="PANTHER" id="PTHR23324">
    <property type="entry name" value="SEC14 RELATED PROTEIN"/>
    <property type="match status" value="1"/>
</dbReference>
<dbReference type="Pfam" id="PF03765">
    <property type="entry name" value="CRAL_TRIO_N"/>
    <property type="match status" value="1"/>
</dbReference>
<name>A0A0B6Z7E2_9EUPU</name>
<dbReference type="InterPro" id="IPR001251">
    <property type="entry name" value="CRAL-TRIO_dom"/>
</dbReference>
<dbReference type="Gene3D" id="2.60.120.680">
    <property type="entry name" value="GOLD domain"/>
    <property type="match status" value="1"/>
</dbReference>
<evidence type="ECO:0008006" key="5">
    <source>
        <dbReference type="Google" id="ProtNLM"/>
    </source>
</evidence>
<proteinExistence type="predicted"/>
<dbReference type="GO" id="GO:0005737">
    <property type="term" value="C:cytoplasm"/>
    <property type="evidence" value="ECO:0007669"/>
    <property type="project" value="TreeGrafter"/>
</dbReference>
<feature type="domain" description="GOLD" evidence="3">
    <location>
        <begin position="251"/>
        <end position="382"/>
    </location>
</feature>
<sequence>MSGFVGNLSDKQAAALSEFKECIQDIRKPHHDDYFLLRFLRARNFDYKKSEVMLRNHMRWREQNNADTILQDFEPPEVMRKYYTGGLFGQDKEGSFLWVEPMGHLDIKGILMSMRKQDVIRSKTWLMEDIYRQFAIKSKEQGRRVDQIVILFDLEKFGMKHLWKPGMDVFIEIVSLFEDHYPETLKRTFIFNAPRIFPIAYSLIRPFLSEATHKKVMICGANYKEVLLQYIEADQLPKQWGGSCVDPDGNPRCPSKIVPGGDVPHTYYRQNDLTDMTDFAEVSIGRGSSLQLDYVIDKPNSAIRWQFKTDGFDIGFGVYLRTTDHRQKAVDMEPILPSQRVNSHMVPEDGSVTCRRTGIYVVRFDNTYSFVRTKKLYYQIEVLEQSHDLDMPKSESNLTPDSNEEVYMSM</sequence>
<dbReference type="SUPFAM" id="SSF101576">
    <property type="entry name" value="Supernatant protein factor (SPF), C-terminal domain"/>
    <property type="match status" value="1"/>
</dbReference>
<dbReference type="SMART" id="SM00516">
    <property type="entry name" value="SEC14"/>
    <property type="match status" value="1"/>
</dbReference>
<dbReference type="InterPro" id="IPR036273">
    <property type="entry name" value="CRAL/TRIO_N_dom_sf"/>
</dbReference>
<evidence type="ECO:0000259" key="2">
    <source>
        <dbReference type="PROSITE" id="PS50191"/>
    </source>
</evidence>
<gene>
    <name evidence="4" type="primary">ORF51358</name>
</gene>